<reference evidence="2" key="1">
    <citation type="journal article" date="2023" name="Genome Biol. Evol.">
        <title>Long-read-based Genome Assembly of Drosophila gunungcola Reveals Fewer Chemosensory Genes in Flower-breeding Species.</title>
        <authorList>
            <person name="Negi A."/>
            <person name="Liao B.Y."/>
            <person name="Yeh S.D."/>
        </authorList>
    </citation>
    <scope>NUCLEOTIDE SEQUENCE</scope>
    <source>
        <strain evidence="2">Sukarami</strain>
    </source>
</reference>
<name>A0A9Q0BJV9_9MUSC</name>
<accession>A0A9Q0BJV9</accession>
<evidence type="ECO:0000313" key="3">
    <source>
        <dbReference type="Proteomes" id="UP001059596"/>
    </source>
</evidence>
<dbReference type="EMBL" id="JAMKOV010000067">
    <property type="protein sequence ID" value="KAI8034581.1"/>
    <property type="molecule type" value="Genomic_DNA"/>
</dbReference>
<gene>
    <name evidence="2" type="ORF">M5D96_012634</name>
</gene>
<dbReference type="Proteomes" id="UP001059596">
    <property type="component" value="Unassembled WGS sequence"/>
</dbReference>
<dbReference type="AlphaFoldDB" id="A0A9Q0BJV9"/>
<comment type="caution">
    <text evidence="2">The sequence shown here is derived from an EMBL/GenBank/DDBJ whole genome shotgun (WGS) entry which is preliminary data.</text>
</comment>
<sequence>MEPFVKIFMLAPVRLAEATPPRPLRQTANRLTRTEQNRTEQPITKPPIQGSSHYKRKKAEENM</sequence>
<proteinExistence type="predicted"/>
<keyword evidence="3" id="KW-1185">Reference proteome</keyword>
<evidence type="ECO:0000256" key="1">
    <source>
        <dbReference type="SAM" id="MobiDB-lite"/>
    </source>
</evidence>
<organism evidence="2 3">
    <name type="scientific">Drosophila gunungcola</name>
    <name type="common">fruit fly</name>
    <dbReference type="NCBI Taxonomy" id="103775"/>
    <lineage>
        <taxon>Eukaryota</taxon>
        <taxon>Metazoa</taxon>
        <taxon>Ecdysozoa</taxon>
        <taxon>Arthropoda</taxon>
        <taxon>Hexapoda</taxon>
        <taxon>Insecta</taxon>
        <taxon>Pterygota</taxon>
        <taxon>Neoptera</taxon>
        <taxon>Endopterygota</taxon>
        <taxon>Diptera</taxon>
        <taxon>Brachycera</taxon>
        <taxon>Muscomorpha</taxon>
        <taxon>Ephydroidea</taxon>
        <taxon>Drosophilidae</taxon>
        <taxon>Drosophila</taxon>
        <taxon>Sophophora</taxon>
    </lineage>
</organism>
<protein>
    <submittedName>
        <fullName evidence="2">Uncharacterized protein</fullName>
    </submittedName>
</protein>
<evidence type="ECO:0000313" key="2">
    <source>
        <dbReference type="EMBL" id="KAI8034581.1"/>
    </source>
</evidence>
<feature type="region of interest" description="Disordered" evidence="1">
    <location>
        <begin position="19"/>
        <end position="63"/>
    </location>
</feature>